<dbReference type="Proteomes" id="UP001589799">
    <property type="component" value="Unassembled WGS sequence"/>
</dbReference>
<dbReference type="RefSeq" id="WP_377697226.1">
    <property type="nucleotide sequence ID" value="NZ_JBHLWE010000005.1"/>
</dbReference>
<name>A0ABV6HZZ2_9RHOB</name>
<comment type="caution">
    <text evidence="1">The sequence shown here is derived from an EMBL/GenBank/DDBJ whole genome shotgun (WGS) entry which is preliminary data.</text>
</comment>
<proteinExistence type="predicted"/>
<feature type="non-terminal residue" evidence="1">
    <location>
        <position position="66"/>
    </location>
</feature>
<accession>A0ABV6HZZ2</accession>
<protein>
    <submittedName>
        <fullName evidence="1">Uncharacterized protein</fullName>
    </submittedName>
</protein>
<gene>
    <name evidence="1" type="ORF">ACFFII_02105</name>
</gene>
<reference evidence="1 2" key="1">
    <citation type="submission" date="2024-09" db="EMBL/GenBank/DDBJ databases">
        <authorList>
            <person name="Sun Q."/>
            <person name="Mori K."/>
        </authorList>
    </citation>
    <scope>NUCLEOTIDE SEQUENCE [LARGE SCALE GENOMIC DNA]</scope>
    <source>
        <strain evidence="1 2">KCTC 22789</strain>
    </source>
</reference>
<evidence type="ECO:0000313" key="1">
    <source>
        <dbReference type="EMBL" id="MFC0339556.1"/>
    </source>
</evidence>
<keyword evidence="2" id="KW-1185">Reference proteome</keyword>
<organism evidence="1 2">
    <name type="scientific">Paracoccus niistensis</name>
    <dbReference type="NCBI Taxonomy" id="632935"/>
    <lineage>
        <taxon>Bacteria</taxon>
        <taxon>Pseudomonadati</taxon>
        <taxon>Pseudomonadota</taxon>
        <taxon>Alphaproteobacteria</taxon>
        <taxon>Rhodobacterales</taxon>
        <taxon>Paracoccaceae</taxon>
        <taxon>Paracoccus</taxon>
    </lineage>
</organism>
<dbReference type="EMBL" id="JBHLWE010000005">
    <property type="protein sequence ID" value="MFC0339556.1"/>
    <property type="molecule type" value="Genomic_DNA"/>
</dbReference>
<sequence>MTDLADDLIGEIRLGRSGRGRFRNTNFGKARRSRTAGSLFSARACNLWRVAQGSNAAVLKKITRGG</sequence>
<evidence type="ECO:0000313" key="2">
    <source>
        <dbReference type="Proteomes" id="UP001589799"/>
    </source>
</evidence>